<feature type="region of interest" description="Disordered" evidence="2">
    <location>
        <begin position="1"/>
        <end position="82"/>
    </location>
</feature>
<reference evidence="3" key="1">
    <citation type="submission" date="2017-12" db="EMBL/GenBank/DDBJ databases">
        <authorList>
            <person name="Thomas-White K."/>
            <person name="Wolfe A.J."/>
        </authorList>
    </citation>
    <scope>NUCLEOTIDE SEQUENCE</scope>
    <source>
        <strain evidence="3">UMB0763</strain>
    </source>
</reference>
<keyword evidence="1" id="KW-0175">Coiled coil</keyword>
<feature type="coiled-coil region" evidence="1">
    <location>
        <begin position="284"/>
        <end position="311"/>
    </location>
</feature>
<feature type="compositionally biased region" description="Basic and acidic residues" evidence="2">
    <location>
        <begin position="467"/>
        <end position="481"/>
    </location>
</feature>
<organism evidence="3 4">
    <name type="scientific">Corynebacterium pyruviciproducens</name>
    <dbReference type="NCBI Taxonomy" id="598660"/>
    <lineage>
        <taxon>Bacteria</taxon>
        <taxon>Bacillati</taxon>
        <taxon>Actinomycetota</taxon>
        <taxon>Actinomycetes</taxon>
        <taxon>Mycobacteriales</taxon>
        <taxon>Corynebacteriaceae</taxon>
        <taxon>Corynebacterium</taxon>
    </lineage>
</organism>
<dbReference type="EMBL" id="CP136958">
    <property type="protein sequence ID" value="WOT03138.1"/>
    <property type="molecule type" value="Genomic_DNA"/>
</dbReference>
<dbReference type="Proteomes" id="UP000234560">
    <property type="component" value="Chromosome"/>
</dbReference>
<proteinExistence type="predicted"/>
<evidence type="ECO:0000313" key="3">
    <source>
        <dbReference type="EMBL" id="WOT03138.1"/>
    </source>
</evidence>
<dbReference type="Pfam" id="PF03993">
    <property type="entry name" value="DUF349"/>
    <property type="match status" value="3"/>
</dbReference>
<dbReference type="AlphaFoldDB" id="A0AAF1BSU5"/>
<reference evidence="3" key="2">
    <citation type="submission" date="2023-10" db="EMBL/GenBank/DDBJ databases">
        <authorList>
            <person name="Choi B."/>
        </authorList>
    </citation>
    <scope>NUCLEOTIDE SEQUENCE</scope>
    <source>
        <strain evidence="3">UMB0763</strain>
    </source>
</reference>
<evidence type="ECO:0000313" key="4">
    <source>
        <dbReference type="Proteomes" id="UP000234560"/>
    </source>
</evidence>
<feature type="compositionally biased region" description="Pro residues" evidence="2">
    <location>
        <begin position="45"/>
        <end position="55"/>
    </location>
</feature>
<evidence type="ECO:0000256" key="2">
    <source>
        <dbReference type="SAM" id="MobiDB-lite"/>
    </source>
</evidence>
<sequence length="500" mass="55342">MTTQNPNFDDPRTPAPGAISRTDTSAAAPTPKKRSVTPGAMPKSRPTPKPGPRPGARPAARTTSAPAAATPASPSAGSASAAFSLSGAPTIPTAADQPSKFGRVDSEGTIYRTTAVGEVAVGSWQAGDPQQGLTHFAQRFDALRTEVLVLGNRLEAHPDEANTIASQAKAIADRLPDEQVVGDLDAVTAYLDFLIGATDEAREEAKKAKAERAQRAIARKEELIAEAEHIAAESTEWKAAGDRIKEILEEWKTIHGIDRKTDDALWKRYARARDSFRRRRGSHFAELDRNRAAAKKIKEELVEKAEALQDSTDWGETAGKYRELMKEWKAAGRAPRDADNKLWARFRAAQDVFFGNRDAVTRERDQEFEQNAEAKQALLDEYEPLIQPDKDLKQARHKLHELQDKWEEIGYVPRSRIREFEQKIAAVESRVSNAADDQWRRTDPAAQERAAQFSKKVAELTQQAEQAEAKGKAKKAAELREQAAQWEEWAKTASQAVENR</sequence>
<feature type="region of interest" description="Disordered" evidence="2">
    <location>
        <begin position="434"/>
        <end position="500"/>
    </location>
</feature>
<protein>
    <submittedName>
        <fullName evidence="3">DUF349 domain-containing protein</fullName>
    </submittedName>
</protein>
<feature type="compositionally biased region" description="Low complexity" evidence="2">
    <location>
        <begin position="56"/>
        <end position="82"/>
    </location>
</feature>
<accession>A0AAF1BSU5</accession>
<dbReference type="InterPro" id="IPR007139">
    <property type="entry name" value="DUF349"/>
</dbReference>
<gene>
    <name evidence="3" type="ORF">CYJ47_05065</name>
</gene>
<feature type="coiled-coil region" evidence="1">
    <location>
        <begin position="191"/>
        <end position="233"/>
    </location>
</feature>
<evidence type="ECO:0000256" key="1">
    <source>
        <dbReference type="SAM" id="Coils"/>
    </source>
</evidence>
<name>A0AAF1BSU5_9CORY</name>
<dbReference type="KEGG" id="cpyr:CYJ47_05065"/>